<evidence type="ECO:0000256" key="7">
    <source>
        <dbReference type="SAM" id="SignalP"/>
    </source>
</evidence>
<dbReference type="GO" id="GO:0016020">
    <property type="term" value="C:membrane"/>
    <property type="evidence" value="ECO:0007669"/>
    <property type="project" value="UniProtKB-SubCell"/>
</dbReference>
<accession>A0A4Y4DQE1</accession>
<evidence type="ECO:0000313" key="8">
    <source>
        <dbReference type="EMBL" id="GED06134.1"/>
    </source>
</evidence>
<organism evidence="8 9">
    <name type="scientific">Glutamicibacter uratoxydans</name>
    <name type="common">Arthrobacter uratoxydans</name>
    <dbReference type="NCBI Taxonomy" id="43667"/>
    <lineage>
        <taxon>Bacteria</taxon>
        <taxon>Bacillati</taxon>
        <taxon>Actinomycetota</taxon>
        <taxon>Actinomycetes</taxon>
        <taxon>Micrococcales</taxon>
        <taxon>Micrococcaceae</taxon>
        <taxon>Glutamicibacter</taxon>
    </lineage>
</organism>
<sequence>MKSTVFSSLALLAAGSLLFTGCASSSQAADGELQSITVGTSELGPVEDTIAQVAKEKGIKVEWQSFSDWTLPNQALANGESDVNAFQHLAFLSVFNTAEQQDITPVGSTVITTMGLYSDKYDSVESLPQNATVAVSNNASHMARTLFMLEQAGLLKLAENVGIYPTVDDIIENPKNIVFKPIVAQQLVTVFKDVDAIVVGSTTIDQALSIPRDQALALDDANAESAWPYVNIVAVRGEDADSQLYKQFAQTWQDQRVKDAVEADSKGNTVVVDVPVEKLRTTLEELEEVARGLEK</sequence>
<proteinExistence type="inferred from homology"/>
<keyword evidence="6 8" id="KW-0449">Lipoprotein</keyword>
<gene>
    <name evidence="8" type="ORF">AUR04nite_16660</name>
</gene>
<dbReference type="OrthoDB" id="9812878at2"/>
<name>A0A4Y4DQE1_GLUUR</name>
<evidence type="ECO:0000256" key="1">
    <source>
        <dbReference type="ARBA" id="ARBA00004635"/>
    </source>
</evidence>
<protein>
    <submittedName>
        <fullName evidence="8">Lipoprotein</fullName>
    </submittedName>
</protein>
<dbReference type="Gene3D" id="3.40.190.10">
    <property type="entry name" value="Periplasmic binding protein-like II"/>
    <property type="match status" value="2"/>
</dbReference>
<reference evidence="8 9" key="1">
    <citation type="submission" date="2019-06" db="EMBL/GenBank/DDBJ databases">
        <title>Whole genome shotgun sequence of Glutamicibacter uratoxydans NBRC 15515.</title>
        <authorList>
            <person name="Hosoyama A."/>
            <person name="Uohara A."/>
            <person name="Ohji S."/>
            <person name="Ichikawa N."/>
        </authorList>
    </citation>
    <scope>NUCLEOTIDE SEQUENCE [LARGE SCALE GENOMIC DNA]</scope>
    <source>
        <strain evidence="8 9">NBRC 15515</strain>
    </source>
</reference>
<evidence type="ECO:0000313" key="9">
    <source>
        <dbReference type="Proteomes" id="UP000316612"/>
    </source>
</evidence>
<dbReference type="PROSITE" id="PS51257">
    <property type="entry name" value="PROKAR_LIPOPROTEIN"/>
    <property type="match status" value="1"/>
</dbReference>
<dbReference type="Proteomes" id="UP000316612">
    <property type="component" value="Unassembled WGS sequence"/>
</dbReference>
<dbReference type="AlphaFoldDB" id="A0A4Y4DQE1"/>
<keyword evidence="3 7" id="KW-0732">Signal</keyword>
<evidence type="ECO:0000256" key="6">
    <source>
        <dbReference type="ARBA" id="ARBA00023288"/>
    </source>
</evidence>
<feature type="chain" id="PRO_5021411173" evidence="7">
    <location>
        <begin position="29"/>
        <end position="295"/>
    </location>
</feature>
<dbReference type="EMBL" id="BJNY01000008">
    <property type="protein sequence ID" value="GED06134.1"/>
    <property type="molecule type" value="Genomic_DNA"/>
</dbReference>
<dbReference type="InterPro" id="IPR004872">
    <property type="entry name" value="Lipoprotein_NlpA"/>
</dbReference>
<keyword evidence="4" id="KW-0472">Membrane</keyword>
<evidence type="ECO:0000256" key="4">
    <source>
        <dbReference type="ARBA" id="ARBA00023136"/>
    </source>
</evidence>
<evidence type="ECO:0000256" key="2">
    <source>
        <dbReference type="ARBA" id="ARBA00008973"/>
    </source>
</evidence>
<comment type="subcellular location">
    <subcellularLocation>
        <location evidence="1">Membrane</location>
        <topology evidence="1">Lipid-anchor</topology>
    </subcellularLocation>
</comment>
<dbReference type="SUPFAM" id="SSF53850">
    <property type="entry name" value="Periplasmic binding protein-like II"/>
    <property type="match status" value="1"/>
</dbReference>
<dbReference type="PANTHER" id="PTHR30429">
    <property type="entry name" value="D-METHIONINE-BINDING LIPOPROTEIN METQ"/>
    <property type="match status" value="1"/>
</dbReference>
<feature type="signal peptide" evidence="7">
    <location>
        <begin position="1"/>
        <end position="28"/>
    </location>
</feature>
<evidence type="ECO:0000256" key="3">
    <source>
        <dbReference type="ARBA" id="ARBA00022729"/>
    </source>
</evidence>
<keyword evidence="9" id="KW-1185">Reference proteome</keyword>
<dbReference type="RefSeq" id="WP_141363871.1">
    <property type="nucleotide sequence ID" value="NZ_BAAAJL010000003.1"/>
</dbReference>
<dbReference type="Pfam" id="PF03180">
    <property type="entry name" value="Lipoprotein_9"/>
    <property type="match status" value="1"/>
</dbReference>
<comment type="caution">
    <text evidence="8">The sequence shown here is derived from an EMBL/GenBank/DDBJ whole genome shotgun (WGS) entry which is preliminary data.</text>
</comment>
<keyword evidence="5" id="KW-0564">Palmitate</keyword>
<comment type="similarity">
    <text evidence="2">Belongs to the NlpA lipoprotein family.</text>
</comment>
<evidence type="ECO:0000256" key="5">
    <source>
        <dbReference type="ARBA" id="ARBA00023139"/>
    </source>
</evidence>
<dbReference type="PANTHER" id="PTHR30429:SF3">
    <property type="entry name" value="LIPOPROTEIN"/>
    <property type="match status" value="1"/>
</dbReference>